<dbReference type="Proteomes" id="UP001519460">
    <property type="component" value="Unassembled WGS sequence"/>
</dbReference>
<evidence type="ECO:0000313" key="2">
    <source>
        <dbReference type="Proteomes" id="UP001519460"/>
    </source>
</evidence>
<dbReference type="AlphaFoldDB" id="A0ABD0LIV2"/>
<name>A0ABD0LIV2_9CAEN</name>
<comment type="caution">
    <text evidence="1">The sequence shown here is derived from an EMBL/GenBank/DDBJ whole genome shotgun (WGS) entry which is preliminary data.</text>
</comment>
<sequence length="144" mass="16427">MWWVGNIRQNLLMDDVECSVVRRSGSGCWAGLCSQHTNTRCSGQARPPNRRLSVLLTFVESMVHLMQLVEDVLKLADSNDNLVVVHDQTINEQQLSLHLVKGLELFGSNPQPTVQDVSDHLLEFWIVDCRCMESFSTLWHNRPP</sequence>
<reference evidence="1 2" key="1">
    <citation type="journal article" date="2023" name="Sci. Data">
        <title>Genome assembly of the Korean intertidal mud-creeper Batillaria attramentaria.</title>
        <authorList>
            <person name="Patra A.K."/>
            <person name="Ho P.T."/>
            <person name="Jun S."/>
            <person name="Lee S.J."/>
            <person name="Kim Y."/>
            <person name="Won Y.J."/>
        </authorList>
    </citation>
    <scope>NUCLEOTIDE SEQUENCE [LARGE SCALE GENOMIC DNA]</scope>
    <source>
        <strain evidence="1">Wonlab-2016</strain>
    </source>
</reference>
<proteinExistence type="predicted"/>
<organism evidence="1 2">
    <name type="scientific">Batillaria attramentaria</name>
    <dbReference type="NCBI Taxonomy" id="370345"/>
    <lineage>
        <taxon>Eukaryota</taxon>
        <taxon>Metazoa</taxon>
        <taxon>Spiralia</taxon>
        <taxon>Lophotrochozoa</taxon>
        <taxon>Mollusca</taxon>
        <taxon>Gastropoda</taxon>
        <taxon>Caenogastropoda</taxon>
        <taxon>Sorbeoconcha</taxon>
        <taxon>Cerithioidea</taxon>
        <taxon>Batillariidae</taxon>
        <taxon>Batillaria</taxon>
    </lineage>
</organism>
<gene>
    <name evidence="1" type="ORF">BaRGS_00009585</name>
</gene>
<evidence type="ECO:0000313" key="1">
    <source>
        <dbReference type="EMBL" id="KAK7499038.1"/>
    </source>
</evidence>
<protein>
    <submittedName>
        <fullName evidence="1">Uncharacterized protein</fullName>
    </submittedName>
</protein>
<dbReference type="EMBL" id="JACVVK020000046">
    <property type="protein sequence ID" value="KAK7499038.1"/>
    <property type="molecule type" value="Genomic_DNA"/>
</dbReference>
<keyword evidence="2" id="KW-1185">Reference proteome</keyword>
<accession>A0ABD0LIV2</accession>